<dbReference type="EMBL" id="CP023699">
    <property type="protein sequence ID" value="QEU91269.1"/>
    <property type="molecule type" value="Genomic_DNA"/>
</dbReference>
<accession>A0A5J6G712</accession>
<dbReference type="Gene3D" id="3.40.50.1240">
    <property type="entry name" value="Phosphoglycerate mutase-like"/>
    <property type="match status" value="1"/>
</dbReference>
<dbReference type="OrthoDB" id="9800841at2"/>
<feature type="region of interest" description="Disordered" evidence="2">
    <location>
        <begin position="1"/>
        <end position="41"/>
    </location>
</feature>
<proteinExistence type="predicted"/>
<dbReference type="SMART" id="SM00855">
    <property type="entry name" value="PGAM"/>
    <property type="match status" value="1"/>
</dbReference>
<evidence type="ECO:0000313" key="4">
    <source>
        <dbReference type="Proteomes" id="UP000325529"/>
    </source>
</evidence>
<dbReference type="KEGG" id="ska:CP970_10565"/>
<protein>
    <submittedName>
        <fullName evidence="3">Histidine phosphatase family protein</fullName>
    </submittedName>
</protein>
<dbReference type="SUPFAM" id="SSF53254">
    <property type="entry name" value="Phosphoglycerate mutase-like"/>
    <property type="match status" value="1"/>
</dbReference>
<dbReference type="PANTHER" id="PTHR20935:SF0">
    <property type="entry name" value="SERINE_THREONINE-PROTEIN PHOSPHATASE PGAM5, MITOCHONDRIAL"/>
    <property type="match status" value="1"/>
</dbReference>
<dbReference type="InterPro" id="IPR029033">
    <property type="entry name" value="His_PPase_superfam"/>
</dbReference>
<organism evidence="3 4">
    <name type="scientific">Streptomyces kanamyceticus</name>
    <dbReference type="NCBI Taxonomy" id="1967"/>
    <lineage>
        <taxon>Bacteria</taxon>
        <taxon>Bacillati</taxon>
        <taxon>Actinomycetota</taxon>
        <taxon>Actinomycetes</taxon>
        <taxon>Kitasatosporales</taxon>
        <taxon>Streptomycetaceae</taxon>
        <taxon>Streptomyces</taxon>
    </lineage>
</organism>
<keyword evidence="1" id="KW-0378">Hydrolase</keyword>
<evidence type="ECO:0000256" key="1">
    <source>
        <dbReference type="ARBA" id="ARBA00022801"/>
    </source>
</evidence>
<dbReference type="InterPro" id="IPR013078">
    <property type="entry name" value="His_Pase_superF_clade-1"/>
</dbReference>
<evidence type="ECO:0000256" key="2">
    <source>
        <dbReference type="SAM" id="MobiDB-lite"/>
    </source>
</evidence>
<dbReference type="Proteomes" id="UP000325529">
    <property type="component" value="Chromosome"/>
</dbReference>
<evidence type="ECO:0000313" key="3">
    <source>
        <dbReference type="EMBL" id="QEU91269.1"/>
    </source>
</evidence>
<dbReference type="GO" id="GO:0016787">
    <property type="term" value="F:hydrolase activity"/>
    <property type="evidence" value="ECO:0007669"/>
    <property type="project" value="UniProtKB-KW"/>
</dbReference>
<name>A0A5J6G712_STRKN</name>
<dbReference type="Pfam" id="PF00300">
    <property type="entry name" value="His_Phos_1"/>
    <property type="match status" value="1"/>
</dbReference>
<dbReference type="PANTHER" id="PTHR20935">
    <property type="entry name" value="PHOSPHOGLYCERATE MUTASE-RELATED"/>
    <property type="match status" value="1"/>
</dbReference>
<dbReference type="AlphaFoldDB" id="A0A5J6G712"/>
<dbReference type="CDD" id="cd07067">
    <property type="entry name" value="HP_PGM_like"/>
    <property type="match status" value="1"/>
</dbReference>
<reference evidence="3 4" key="1">
    <citation type="submission" date="2017-09" db="EMBL/GenBank/DDBJ databases">
        <authorList>
            <person name="Lee N."/>
            <person name="Cho B.-K."/>
        </authorList>
    </citation>
    <scope>NUCLEOTIDE SEQUENCE [LARGE SCALE GENOMIC DNA]</scope>
    <source>
        <strain evidence="3 4">ATCC 12853</strain>
    </source>
</reference>
<dbReference type="InterPro" id="IPR051021">
    <property type="entry name" value="Mito_Ser/Thr_phosphatase"/>
</dbReference>
<gene>
    <name evidence="3" type="ORF">CP970_10565</name>
</gene>
<keyword evidence="4" id="KW-1185">Reference proteome</keyword>
<sequence>MSRSSARAAPPLYGQAGRRNRWAAGDVPPPTVRRSSTVRGRAAPAVTVSATPVVSAASATRHLYLVRHGEATPDESGLSGNGRRQAVLLGERLRDIPLTAIHHGPLPRAEQTARLIGEQLDHVPTHRSEPAGDYLPYLPTRDELPPESADETLKRLAGFPARERDEGPALARAAMDLFTGPVPGDEPRHELVVTHNFLIAWLVRAALDAPAWRWLGLNHANAALTAIRYTPGKPAALLFQNDMRHLPAELRWTGFPPELRPHD</sequence>